<reference evidence="3" key="1">
    <citation type="journal article" date="2023" name="IScience">
        <title>Live-bearing cockroach genome reveals convergent evolutionary mechanisms linked to viviparity in insects and beyond.</title>
        <authorList>
            <person name="Fouks B."/>
            <person name="Harrison M.C."/>
            <person name="Mikhailova A.A."/>
            <person name="Marchal E."/>
            <person name="English S."/>
            <person name="Carruthers M."/>
            <person name="Jennings E.C."/>
            <person name="Chiamaka E.L."/>
            <person name="Frigard R.A."/>
            <person name="Pippel M."/>
            <person name="Attardo G.M."/>
            <person name="Benoit J.B."/>
            <person name="Bornberg-Bauer E."/>
            <person name="Tobe S.S."/>
        </authorList>
    </citation>
    <scope>NUCLEOTIDE SEQUENCE</scope>
    <source>
        <strain evidence="3">Stay&amp;Tobe</strain>
    </source>
</reference>
<dbReference type="AlphaFoldDB" id="A0AAD7Z6H5"/>
<proteinExistence type="inferred from homology"/>
<feature type="domain" description="Mab-21-like nucleotidyltransferase" evidence="2">
    <location>
        <begin position="72"/>
        <end position="179"/>
    </location>
</feature>
<dbReference type="Proteomes" id="UP001233999">
    <property type="component" value="Unassembled WGS sequence"/>
</dbReference>
<feature type="non-terminal residue" evidence="3">
    <location>
        <position position="1"/>
    </location>
</feature>
<sequence length="191" mass="22235">VMSEKAEKKRKEAAVNLMIDYIHKNYISLKDGDMKLYVDHFRKVLQQLVNLMKEEDALFKATYREICGAGSYYDGLKVGKPEEFDMDVVINLPVSNKEITEHRSMRIQPAFTKIQMGKSMTQLQQHPKWTEVYRHMASWVDDKGFLLQNKFRQWIEGVVKKALNRLDSVGPNEYELIIQDPGDASKKTGYK</sequence>
<evidence type="ECO:0000313" key="4">
    <source>
        <dbReference type="Proteomes" id="UP001233999"/>
    </source>
</evidence>
<protein>
    <recommendedName>
        <fullName evidence="2">Mab-21-like nucleotidyltransferase domain-containing protein</fullName>
    </recommendedName>
</protein>
<dbReference type="PANTHER" id="PTHR10656:SF42">
    <property type="entry name" value="CYCLIC GMP-AMP SYNTHASE-LIKE PROTEIN-RELATED"/>
    <property type="match status" value="1"/>
</dbReference>
<gene>
    <name evidence="3" type="ORF">L9F63_008040</name>
</gene>
<organism evidence="3 4">
    <name type="scientific">Diploptera punctata</name>
    <name type="common">Pacific beetle cockroach</name>
    <dbReference type="NCBI Taxonomy" id="6984"/>
    <lineage>
        <taxon>Eukaryota</taxon>
        <taxon>Metazoa</taxon>
        <taxon>Ecdysozoa</taxon>
        <taxon>Arthropoda</taxon>
        <taxon>Hexapoda</taxon>
        <taxon>Insecta</taxon>
        <taxon>Pterygota</taxon>
        <taxon>Neoptera</taxon>
        <taxon>Polyneoptera</taxon>
        <taxon>Dictyoptera</taxon>
        <taxon>Blattodea</taxon>
        <taxon>Blaberoidea</taxon>
        <taxon>Blaberidae</taxon>
        <taxon>Diplopterinae</taxon>
        <taxon>Diploptera</taxon>
    </lineage>
</organism>
<evidence type="ECO:0000259" key="2">
    <source>
        <dbReference type="Pfam" id="PF03281"/>
    </source>
</evidence>
<comment type="similarity">
    <text evidence="1">Belongs to the mab-21 family.</text>
</comment>
<reference evidence="3" key="2">
    <citation type="submission" date="2023-05" db="EMBL/GenBank/DDBJ databases">
        <authorList>
            <person name="Fouks B."/>
        </authorList>
    </citation>
    <scope>NUCLEOTIDE SEQUENCE</scope>
    <source>
        <strain evidence="3">Stay&amp;Tobe</strain>
        <tissue evidence="3">Testes</tissue>
    </source>
</reference>
<dbReference type="EMBL" id="JASPKZ010010262">
    <property type="protein sequence ID" value="KAJ9574776.1"/>
    <property type="molecule type" value="Genomic_DNA"/>
</dbReference>
<dbReference type="InterPro" id="IPR046903">
    <property type="entry name" value="Mab-21-like_nuc_Trfase"/>
</dbReference>
<evidence type="ECO:0000256" key="1">
    <source>
        <dbReference type="ARBA" id="ARBA00008307"/>
    </source>
</evidence>
<feature type="non-terminal residue" evidence="3">
    <location>
        <position position="191"/>
    </location>
</feature>
<dbReference type="Gene3D" id="3.30.460.90">
    <property type="match status" value="1"/>
</dbReference>
<comment type="caution">
    <text evidence="3">The sequence shown here is derived from an EMBL/GenBank/DDBJ whole genome shotgun (WGS) entry which is preliminary data.</text>
</comment>
<name>A0AAD7Z6H5_DIPPU</name>
<keyword evidence="4" id="KW-1185">Reference proteome</keyword>
<accession>A0AAD7Z6H5</accession>
<dbReference type="PANTHER" id="PTHR10656">
    <property type="entry name" value="CELL FATE DETERMINING PROTEIN MAB21-RELATED"/>
    <property type="match status" value="1"/>
</dbReference>
<dbReference type="Pfam" id="PF03281">
    <property type="entry name" value="Mab-21"/>
    <property type="match status" value="1"/>
</dbReference>
<evidence type="ECO:0000313" key="3">
    <source>
        <dbReference type="EMBL" id="KAJ9574776.1"/>
    </source>
</evidence>